<dbReference type="Proteomes" id="UP001229421">
    <property type="component" value="Unassembled WGS sequence"/>
</dbReference>
<keyword evidence="3" id="KW-1185">Reference proteome</keyword>
<keyword evidence="1" id="KW-0472">Membrane</keyword>
<accession>A0AAD8K3R8</accession>
<dbReference type="AlphaFoldDB" id="A0AAD8K3R8"/>
<evidence type="ECO:0000313" key="2">
    <source>
        <dbReference type="EMBL" id="KAK1415824.1"/>
    </source>
</evidence>
<keyword evidence="1" id="KW-0812">Transmembrane</keyword>
<evidence type="ECO:0000313" key="3">
    <source>
        <dbReference type="Proteomes" id="UP001229421"/>
    </source>
</evidence>
<proteinExistence type="predicted"/>
<dbReference type="EMBL" id="JAUHHV010000008">
    <property type="protein sequence ID" value="KAK1415824.1"/>
    <property type="molecule type" value="Genomic_DNA"/>
</dbReference>
<evidence type="ECO:0000256" key="1">
    <source>
        <dbReference type="SAM" id="Phobius"/>
    </source>
</evidence>
<sequence>MLGSSVIKLTPTSRVLSPNAVYIPLFFFLLLHNFLAGVLCGAVVQLLGFVYRSSFVAIGDVAVVSCVSLSHRVLPEMLNLNKSRSQSRPSRSYALGCLISMFQWGYVARASHSYMPMIPHL</sequence>
<organism evidence="2 3">
    <name type="scientific">Tagetes erecta</name>
    <name type="common">African marigold</name>
    <dbReference type="NCBI Taxonomy" id="13708"/>
    <lineage>
        <taxon>Eukaryota</taxon>
        <taxon>Viridiplantae</taxon>
        <taxon>Streptophyta</taxon>
        <taxon>Embryophyta</taxon>
        <taxon>Tracheophyta</taxon>
        <taxon>Spermatophyta</taxon>
        <taxon>Magnoliopsida</taxon>
        <taxon>eudicotyledons</taxon>
        <taxon>Gunneridae</taxon>
        <taxon>Pentapetalae</taxon>
        <taxon>asterids</taxon>
        <taxon>campanulids</taxon>
        <taxon>Asterales</taxon>
        <taxon>Asteraceae</taxon>
        <taxon>Asteroideae</taxon>
        <taxon>Heliantheae alliance</taxon>
        <taxon>Tageteae</taxon>
        <taxon>Tagetes</taxon>
    </lineage>
</organism>
<reference evidence="2" key="1">
    <citation type="journal article" date="2023" name="bioRxiv">
        <title>Improved chromosome-level genome assembly for marigold (Tagetes erecta).</title>
        <authorList>
            <person name="Jiang F."/>
            <person name="Yuan L."/>
            <person name="Wang S."/>
            <person name="Wang H."/>
            <person name="Xu D."/>
            <person name="Wang A."/>
            <person name="Fan W."/>
        </authorList>
    </citation>
    <scope>NUCLEOTIDE SEQUENCE</scope>
    <source>
        <strain evidence="2">WSJ</strain>
        <tissue evidence="2">Leaf</tissue>
    </source>
</reference>
<keyword evidence="1" id="KW-1133">Transmembrane helix</keyword>
<feature type="transmembrane region" description="Helical" evidence="1">
    <location>
        <begin position="21"/>
        <end position="44"/>
    </location>
</feature>
<name>A0AAD8K3R8_TARER</name>
<gene>
    <name evidence="2" type="ORF">QVD17_31612</name>
</gene>
<protein>
    <submittedName>
        <fullName evidence="2">Uncharacterized protein</fullName>
    </submittedName>
</protein>
<comment type="caution">
    <text evidence="2">The sequence shown here is derived from an EMBL/GenBank/DDBJ whole genome shotgun (WGS) entry which is preliminary data.</text>
</comment>